<dbReference type="Proteomes" id="UP000004358">
    <property type="component" value="Unassembled WGS sequence"/>
</dbReference>
<proteinExistence type="predicted"/>
<accession>A3ZX53</accession>
<evidence type="ECO:0000313" key="2">
    <source>
        <dbReference type="Proteomes" id="UP000004358"/>
    </source>
</evidence>
<organism evidence="1 2">
    <name type="scientific">Blastopirellula marina DSM 3645</name>
    <dbReference type="NCBI Taxonomy" id="314230"/>
    <lineage>
        <taxon>Bacteria</taxon>
        <taxon>Pseudomonadati</taxon>
        <taxon>Planctomycetota</taxon>
        <taxon>Planctomycetia</taxon>
        <taxon>Pirellulales</taxon>
        <taxon>Pirellulaceae</taxon>
        <taxon>Blastopirellula</taxon>
    </lineage>
</organism>
<dbReference type="STRING" id="314230.DSM3645_27658"/>
<name>A3ZX53_9BACT</name>
<evidence type="ECO:0000313" key="1">
    <source>
        <dbReference type="EMBL" id="EAQ78930.1"/>
    </source>
</evidence>
<comment type="caution">
    <text evidence="1">The sequence shown here is derived from an EMBL/GenBank/DDBJ whole genome shotgun (WGS) entry which is preliminary data.</text>
</comment>
<sequence>MFQVIALLLAGGFAEGLHVLPGLGHGGHGCCDHHEAQHRCDHHDHKDLSHAIASEEHGAKSELVALHECAICKLLASWRRVDLTAPLKVDASPESAACIPCELQQLHCVSTHCAKSRGPPALL</sequence>
<dbReference type="AlphaFoldDB" id="A3ZX53"/>
<protein>
    <submittedName>
        <fullName evidence="1">Uncharacterized protein</fullName>
    </submittedName>
</protein>
<dbReference type="HOGENOM" id="CLU_2010842_0_0_0"/>
<reference evidence="1 2" key="1">
    <citation type="submission" date="2006-02" db="EMBL/GenBank/DDBJ databases">
        <authorList>
            <person name="Amann R."/>
            <person name="Ferriera S."/>
            <person name="Johnson J."/>
            <person name="Kravitz S."/>
            <person name="Halpern A."/>
            <person name="Remington K."/>
            <person name="Beeson K."/>
            <person name="Tran B."/>
            <person name="Rogers Y.-H."/>
            <person name="Friedman R."/>
            <person name="Venter J.C."/>
        </authorList>
    </citation>
    <scope>NUCLEOTIDE SEQUENCE [LARGE SCALE GENOMIC DNA]</scope>
    <source>
        <strain evidence="1 2">DSM 3645</strain>
    </source>
</reference>
<dbReference type="EMBL" id="AANZ01000017">
    <property type="protein sequence ID" value="EAQ78930.1"/>
    <property type="molecule type" value="Genomic_DNA"/>
</dbReference>
<gene>
    <name evidence="1" type="ORF">DSM3645_27658</name>
</gene>